<dbReference type="InterPro" id="IPR014016">
    <property type="entry name" value="UvrD-like_ATP-bd"/>
</dbReference>
<dbReference type="Proteomes" id="UP001059576">
    <property type="component" value="Chromosome"/>
</dbReference>
<dbReference type="EMBL" id="CP101808">
    <property type="protein sequence ID" value="UUD36748.1"/>
    <property type="molecule type" value="Genomic_DNA"/>
</dbReference>
<comment type="catalytic activity">
    <reaction evidence="10">
        <text>ATP + H2O = ADP + phosphate + H(+)</text>
        <dbReference type="Rhea" id="RHEA:13065"/>
        <dbReference type="ChEBI" id="CHEBI:15377"/>
        <dbReference type="ChEBI" id="CHEBI:15378"/>
        <dbReference type="ChEBI" id="CHEBI:30616"/>
        <dbReference type="ChEBI" id="CHEBI:43474"/>
        <dbReference type="ChEBI" id="CHEBI:456216"/>
        <dbReference type="EC" id="5.6.2.4"/>
    </reaction>
</comment>
<gene>
    <name evidence="15" type="ORF">NPA09_02490</name>
</gene>
<evidence type="ECO:0000313" key="15">
    <source>
        <dbReference type="EMBL" id="UUD36748.1"/>
    </source>
</evidence>
<dbReference type="InterPro" id="IPR014017">
    <property type="entry name" value="DNA_helicase_UvrD-like_C"/>
</dbReference>
<dbReference type="PROSITE" id="PS51217">
    <property type="entry name" value="UVRD_HELICASE_CTER"/>
    <property type="match status" value="1"/>
</dbReference>
<feature type="domain" description="UvrD-like helicase C-terminal" evidence="14">
    <location>
        <begin position="292"/>
        <end position="567"/>
    </location>
</feature>
<feature type="coiled-coil region" evidence="12">
    <location>
        <begin position="508"/>
        <end position="535"/>
    </location>
</feature>
<evidence type="ECO:0000256" key="7">
    <source>
        <dbReference type="ARBA" id="ARBA00023235"/>
    </source>
</evidence>
<dbReference type="CDD" id="cd18807">
    <property type="entry name" value="SF1_C_UvrD"/>
    <property type="match status" value="1"/>
</dbReference>
<keyword evidence="3 11" id="KW-0378">Hydrolase</keyword>
<keyword evidence="7" id="KW-0413">Isomerase</keyword>
<evidence type="ECO:0000256" key="1">
    <source>
        <dbReference type="ARBA" id="ARBA00009922"/>
    </source>
</evidence>
<dbReference type="PANTHER" id="PTHR11070">
    <property type="entry name" value="UVRD / RECB / PCRA DNA HELICASE FAMILY MEMBER"/>
    <property type="match status" value="1"/>
</dbReference>
<evidence type="ECO:0000256" key="2">
    <source>
        <dbReference type="ARBA" id="ARBA00022741"/>
    </source>
</evidence>
<dbReference type="Pfam" id="PF00580">
    <property type="entry name" value="UvrD-helicase"/>
    <property type="match status" value="1"/>
</dbReference>
<evidence type="ECO:0000256" key="6">
    <source>
        <dbReference type="ARBA" id="ARBA00023125"/>
    </source>
</evidence>
<comment type="similarity">
    <text evidence="1">Belongs to the helicase family. UvrD subfamily.</text>
</comment>
<evidence type="ECO:0000256" key="10">
    <source>
        <dbReference type="ARBA" id="ARBA00048988"/>
    </source>
</evidence>
<dbReference type="SUPFAM" id="SSF52540">
    <property type="entry name" value="P-loop containing nucleoside triphosphate hydrolases"/>
    <property type="match status" value="1"/>
</dbReference>
<dbReference type="InterPro" id="IPR027417">
    <property type="entry name" value="P-loop_NTPase"/>
</dbReference>
<keyword evidence="5 11" id="KW-0067">ATP-binding</keyword>
<dbReference type="Gene3D" id="3.40.50.300">
    <property type="entry name" value="P-loop containing nucleotide triphosphate hydrolases"/>
    <property type="match status" value="2"/>
</dbReference>
<dbReference type="InterPro" id="IPR013986">
    <property type="entry name" value="DExx_box_DNA_helicase_dom_sf"/>
</dbReference>
<keyword evidence="6" id="KW-0238">DNA-binding</keyword>
<accession>A0ABY5J0G3</accession>
<name>A0ABY5J0G3_9BACT</name>
<dbReference type="EC" id="5.6.2.4" evidence="9"/>
<evidence type="ECO:0000256" key="12">
    <source>
        <dbReference type="SAM" id="Coils"/>
    </source>
</evidence>
<keyword evidence="16" id="KW-1185">Reference proteome</keyword>
<keyword evidence="4 11" id="KW-0347">Helicase</keyword>
<evidence type="ECO:0000259" key="13">
    <source>
        <dbReference type="PROSITE" id="PS51198"/>
    </source>
</evidence>
<evidence type="ECO:0000256" key="5">
    <source>
        <dbReference type="ARBA" id="ARBA00022840"/>
    </source>
</evidence>
<keyword evidence="12" id="KW-0175">Coiled coil</keyword>
<proteinExistence type="inferred from homology"/>
<feature type="binding site" evidence="11">
    <location>
        <begin position="34"/>
        <end position="41"/>
    </location>
    <ligand>
        <name>ATP</name>
        <dbReference type="ChEBI" id="CHEBI:30616"/>
    </ligand>
</feature>
<evidence type="ECO:0000256" key="8">
    <source>
        <dbReference type="ARBA" id="ARBA00034617"/>
    </source>
</evidence>
<evidence type="ECO:0000256" key="3">
    <source>
        <dbReference type="ARBA" id="ARBA00022801"/>
    </source>
</evidence>
<dbReference type="Pfam" id="PF13361">
    <property type="entry name" value="UvrD_C"/>
    <property type="match status" value="1"/>
</dbReference>
<reference evidence="15" key="1">
    <citation type="submission" date="2022-07" db="EMBL/GenBank/DDBJ databases">
        <title>Complete genome of Mycoplasma equigenitalium type strain T37.</title>
        <authorList>
            <person name="Spergser J."/>
        </authorList>
    </citation>
    <scope>NUCLEOTIDE SEQUENCE</scope>
    <source>
        <strain evidence="15">T37</strain>
    </source>
</reference>
<dbReference type="InterPro" id="IPR000212">
    <property type="entry name" value="DNA_helicase_UvrD/REP"/>
</dbReference>
<evidence type="ECO:0000259" key="14">
    <source>
        <dbReference type="PROSITE" id="PS51217"/>
    </source>
</evidence>
<comment type="catalytic activity">
    <reaction evidence="8">
        <text>Couples ATP hydrolysis with the unwinding of duplex DNA by translocating in the 3'-5' direction.</text>
        <dbReference type="EC" id="5.6.2.4"/>
    </reaction>
</comment>
<dbReference type="Gene3D" id="1.10.486.10">
    <property type="entry name" value="PCRA, domain 4"/>
    <property type="match status" value="1"/>
</dbReference>
<organism evidence="15 16">
    <name type="scientific">Mycoplasmopsis equigenitalium</name>
    <dbReference type="NCBI Taxonomy" id="114883"/>
    <lineage>
        <taxon>Bacteria</taxon>
        <taxon>Bacillati</taxon>
        <taxon>Mycoplasmatota</taxon>
        <taxon>Mycoplasmoidales</taxon>
        <taxon>Metamycoplasmataceae</taxon>
        <taxon>Mycoplasmopsis</taxon>
    </lineage>
</organism>
<dbReference type="RefSeq" id="WP_129723172.1">
    <property type="nucleotide sequence ID" value="NZ_CP101808.1"/>
</dbReference>
<evidence type="ECO:0000256" key="4">
    <source>
        <dbReference type="ARBA" id="ARBA00022806"/>
    </source>
</evidence>
<dbReference type="Gene3D" id="1.10.10.160">
    <property type="match status" value="1"/>
</dbReference>
<keyword evidence="2 11" id="KW-0547">Nucleotide-binding</keyword>
<dbReference type="PROSITE" id="PS51198">
    <property type="entry name" value="UVRD_HELICASE_ATP_BIND"/>
    <property type="match status" value="1"/>
</dbReference>
<dbReference type="PANTHER" id="PTHR11070:SF2">
    <property type="entry name" value="ATP-DEPENDENT DNA HELICASE SRS2"/>
    <property type="match status" value="1"/>
</dbReference>
<sequence length="729" mass="84290">MNEITNIEKKLTEDLNPQQLASVLYDKGPLRIIASAGSGKTKVLTRKVAYLIKVIGVSPNRILAITFTNRAANEMKTRISSYLSDDVEVFATTFHALCARILRIDIDKIGRKKDFHIVDKKDLRDILKRIYDRLEINDNVIPYSDMSDFIHITKIKNIDLNDYVEKNKHNVTEVMKVSIFEEYQKTLLANNALDFHDLLLTTKFLFETKPEIRDKWAHRFDYVLVDEFQDTNEVQYDIIKVIAENAKITIVGDPDQTIYSWRGAKVDLMLNFDKEFKDTKTVTLNQNYRSTKRILAKANSLIKHNKNRLDKELVTENPEGDEPEFFHAFSPQAEALWVIKKINELKKAKNQLKSIAIFYRSNYYSRPFEEALIKENINHKIFGGERFFERKEVKDALAFLRAIYDGNNISFNRIINVPPRELGTQTQLKILDYANIKKKNVYDCVIEHINDAGFPVRTKSARRNLAKLIRSIQFYREALKTNRISVVLDKFLQEIGYYQQISGVSNLRGSAMDNIRELLESIEEWEKNNADKNVADYLESISLLSSSNDENSVNNYVSLMTIHAAKGLQFDNVFIVGLSDEIFPSRKSSETDTFSTAKEKMEEERRLAYVAITRAKKRLFLSDSRGTYYNSNRPKRPSKFLKEMGIKVNSLLPHNLIPAEDITQEIEVVLENREVYVNDIISHSTFGEGVVVDVNNDTIDVKFNNKKFGKKTLMKSHMSFQVLKRGNDE</sequence>
<evidence type="ECO:0000256" key="11">
    <source>
        <dbReference type="PROSITE-ProRule" id="PRU00560"/>
    </source>
</evidence>
<feature type="domain" description="UvrD-like helicase ATP-binding" evidence="13">
    <location>
        <begin position="13"/>
        <end position="291"/>
    </location>
</feature>
<dbReference type="CDD" id="cd17932">
    <property type="entry name" value="DEXQc_UvrD"/>
    <property type="match status" value="1"/>
</dbReference>
<evidence type="ECO:0000313" key="16">
    <source>
        <dbReference type="Proteomes" id="UP001059576"/>
    </source>
</evidence>
<evidence type="ECO:0000256" key="9">
    <source>
        <dbReference type="ARBA" id="ARBA00034808"/>
    </source>
</evidence>
<protein>
    <recommendedName>
        <fullName evidence="9">DNA 3'-5' helicase</fullName>
        <ecNumber evidence="9">5.6.2.4</ecNumber>
    </recommendedName>
</protein>